<feature type="domain" description="FMN hydroxy acid dehydrogenase" evidence="8">
    <location>
        <begin position="5"/>
        <end position="360"/>
    </location>
</feature>
<evidence type="ECO:0000313" key="9">
    <source>
        <dbReference type="EMBL" id="NYG33753.1"/>
    </source>
</evidence>
<feature type="binding site" evidence="7">
    <location>
        <position position="31"/>
    </location>
    <ligand>
        <name>glyoxylate</name>
        <dbReference type="ChEBI" id="CHEBI:36655"/>
    </ligand>
</feature>
<dbReference type="GO" id="GO:0010181">
    <property type="term" value="F:FMN binding"/>
    <property type="evidence" value="ECO:0007669"/>
    <property type="project" value="InterPro"/>
</dbReference>
<comment type="similarity">
    <text evidence="5">Belongs to the FMN-dependent alpha-hydroxy acid dehydrogenase family.</text>
</comment>
<evidence type="ECO:0000259" key="8">
    <source>
        <dbReference type="PROSITE" id="PS51349"/>
    </source>
</evidence>
<accession>A0A7Y9QYN9</accession>
<feature type="binding site" evidence="7">
    <location>
        <position position="167"/>
    </location>
    <ligand>
        <name>glyoxylate</name>
        <dbReference type="ChEBI" id="CHEBI:36655"/>
    </ligand>
</feature>
<evidence type="ECO:0000256" key="5">
    <source>
        <dbReference type="ARBA" id="ARBA00024042"/>
    </source>
</evidence>
<dbReference type="EC" id="1.1.3.46" evidence="9"/>
<keyword evidence="4 9" id="KW-0560">Oxidoreductase</keyword>
<dbReference type="PANTHER" id="PTHR10578:SF107">
    <property type="entry name" value="2-HYDROXYACID OXIDASE 1"/>
    <property type="match status" value="1"/>
</dbReference>
<feature type="binding site" evidence="7">
    <location>
        <begin position="319"/>
        <end position="320"/>
    </location>
    <ligand>
        <name>FMN</name>
        <dbReference type="ChEBI" id="CHEBI:58210"/>
    </ligand>
</feature>
<evidence type="ECO:0000313" key="10">
    <source>
        <dbReference type="Proteomes" id="UP000518288"/>
    </source>
</evidence>
<feature type="binding site" evidence="7">
    <location>
        <position position="141"/>
    </location>
    <ligand>
        <name>glyoxylate</name>
        <dbReference type="ChEBI" id="CHEBI:36655"/>
    </ligand>
</feature>
<dbReference type="RefSeq" id="WP_179634487.1">
    <property type="nucleotide sequence ID" value="NZ_JACCFH010000001.1"/>
</dbReference>
<evidence type="ECO:0000256" key="6">
    <source>
        <dbReference type="PIRSR" id="PIRSR000138-1"/>
    </source>
</evidence>
<dbReference type="Pfam" id="PF01070">
    <property type="entry name" value="FMN_dh"/>
    <property type="match status" value="1"/>
</dbReference>
<dbReference type="GO" id="GO:0016614">
    <property type="term" value="F:oxidoreductase activity, acting on CH-OH group of donors"/>
    <property type="evidence" value="ECO:0007669"/>
    <property type="project" value="UniProtKB-ARBA"/>
</dbReference>
<keyword evidence="10" id="KW-1185">Reference proteome</keyword>
<protein>
    <submittedName>
        <fullName evidence="9">4-hydroxymandelate oxidase</fullName>
        <ecNumber evidence="9">1.1.3.46</ecNumber>
    </submittedName>
</protein>
<keyword evidence="3 7" id="KW-0288">FMN</keyword>
<dbReference type="Gene3D" id="3.20.20.70">
    <property type="entry name" value="Aldolase class I"/>
    <property type="match status" value="1"/>
</dbReference>
<dbReference type="FunFam" id="3.20.20.70:FF:000029">
    <property type="entry name" value="L-lactate dehydrogenase"/>
    <property type="match status" value="1"/>
</dbReference>
<feature type="binding site" evidence="7">
    <location>
        <begin position="296"/>
        <end position="300"/>
    </location>
    <ligand>
        <name>FMN</name>
        <dbReference type="ChEBI" id="CHEBI:58210"/>
    </ligand>
</feature>
<feature type="binding site" evidence="7">
    <location>
        <position position="268"/>
    </location>
    <ligand>
        <name>glyoxylate</name>
        <dbReference type="ChEBI" id="CHEBI:36655"/>
    </ligand>
</feature>
<feature type="binding site" evidence="7">
    <location>
        <position position="176"/>
    </location>
    <ligand>
        <name>glyoxylate</name>
        <dbReference type="ChEBI" id="CHEBI:36655"/>
    </ligand>
</feature>
<sequence length="360" mass="37965">MNPASPPAAPVCLADYAALARDRLDDNARAYFEGGAADELTLAANVQAWREIPLSARVLRPMAGAHTRVTLFGRTLAHPILLAPVAYQRLAHPDGELATAQAAAALQAGMVLSTQSSVPVEDVARIVCTDPDAGPLWFQLYLQHDRGFTLDLVRRAEAAGCSALVLTVDAPVQGARDRERRAGFRLPPGVRAVHLDGLPPRPARTLAAGQSALFDGLLADTPTWDDVAWLRAQTRLPLLLKGVTHPEDARLALSVGADGLVVSNHGGRTLDTLPATATLLPPIADAVGAELPLLVDGGIRRGTDVLKALALGARAVLIGRPVVQALAVNGAHGVAHVLRLLRDELEIAMALTGRITLNKR</sequence>
<evidence type="ECO:0000256" key="1">
    <source>
        <dbReference type="ARBA" id="ARBA00001917"/>
    </source>
</evidence>
<dbReference type="Proteomes" id="UP000518288">
    <property type="component" value="Unassembled WGS sequence"/>
</dbReference>
<name>A0A7Y9QYN9_9BURK</name>
<feature type="binding site" evidence="7">
    <location>
        <position position="263"/>
    </location>
    <ligand>
        <name>glyoxylate</name>
        <dbReference type="ChEBI" id="CHEBI:36655"/>
    </ligand>
</feature>
<gene>
    <name evidence="9" type="ORF">BDD16_002739</name>
</gene>
<evidence type="ECO:0000256" key="2">
    <source>
        <dbReference type="ARBA" id="ARBA00022630"/>
    </source>
</evidence>
<comment type="cofactor">
    <cofactor evidence="1">
        <name>FMN</name>
        <dbReference type="ChEBI" id="CHEBI:58210"/>
    </cofactor>
</comment>
<evidence type="ECO:0000256" key="7">
    <source>
        <dbReference type="PIRSR" id="PIRSR000138-2"/>
    </source>
</evidence>
<feature type="active site" description="Proton acceptor" evidence="6">
    <location>
        <position position="265"/>
    </location>
</feature>
<evidence type="ECO:0000256" key="3">
    <source>
        <dbReference type="ARBA" id="ARBA00022643"/>
    </source>
</evidence>
<dbReference type="SUPFAM" id="SSF51395">
    <property type="entry name" value="FMN-linked oxidoreductases"/>
    <property type="match status" value="1"/>
</dbReference>
<keyword evidence="2 7" id="KW-0285">Flavoprotein</keyword>
<feature type="binding site" evidence="7">
    <location>
        <begin position="84"/>
        <end position="86"/>
    </location>
    <ligand>
        <name>FMN</name>
        <dbReference type="ChEBI" id="CHEBI:58210"/>
    </ligand>
</feature>
<evidence type="ECO:0000256" key="4">
    <source>
        <dbReference type="ARBA" id="ARBA00023002"/>
    </source>
</evidence>
<dbReference type="CDD" id="cd02809">
    <property type="entry name" value="alpha_hydroxyacid_oxid_FMN"/>
    <property type="match status" value="1"/>
</dbReference>
<proteinExistence type="inferred from homology"/>
<dbReference type="InterPro" id="IPR012133">
    <property type="entry name" value="Alpha-hydoxy_acid_DH_FMN"/>
</dbReference>
<dbReference type="PROSITE" id="PS51349">
    <property type="entry name" value="FMN_HYDROXY_ACID_DH_2"/>
    <property type="match status" value="1"/>
</dbReference>
<feature type="binding site" evidence="7">
    <location>
        <position position="241"/>
    </location>
    <ligand>
        <name>FMN</name>
        <dbReference type="ChEBI" id="CHEBI:58210"/>
    </ligand>
</feature>
<feature type="binding site" evidence="7">
    <location>
        <position position="139"/>
    </location>
    <ligand>
        <name>FMN</name>
        <dbReference type="ChEBI" id="CHEBI:58210"/>
    </ligand>
</feature>
<feature type="binding site" evidence="7">
    <location>
        <position position="113"/>
    </location>
    <ligand>
        <name>FMN</name>
        <dbReference type="ChEBI" id="CHEBI:58210"/>
    </ligand>
</feature>
<dbReference type="InterPro" id="IPR013785">
    <property type="entry name" value="Aldolase_TIM"/>
</dbReference>
<feature type="binding site" evidence="7">
    <location>
        <position position="265"/>
    </location>
    <ligand>
        <name>glyoxylate</name>
        <dbReference type="ChEBI" id="CHEBI:36655"/>
    </ligand>
</feature>
<organism evidence="9 10">
    <name type="scientific">Sphaerotilus montanus</name>
    <dbReference type="NCBI Taxonomy" id="522889"/>
    <lineage>
        <taxon>Bacteria</taxon>
        <taxon>Pseudomonadati</taxon>
        <taxon>Pseudomonadota</taxon>
        <taxon>Betaproteobacteria</taxon>
        <taxon>Burkholderiales</taxon>
        <taxon>Sphaerotilaceae</taxon>
        <taxon>Sphaerotilus</taxon>
    </lineage>
</organism>
<dbReference type="InterPro" id="IPR037396">
    <property type="entry name" value="FMN_HAD"/>
</dbReference>
<dbReference type="PIRSF" id="PIRSF000138">
    <property type="entry name" value="Al-hdrx_acd_dh"/>
    <property type="match status" value="1"/>
</dbReference>
<dbReference type="InterPro" id="IPR000262">
    <property type="entry name" value="FMN-dep_DH"/>
</dbReference>
<dbReference type="EMBL" id="JACCFH010000001">
    <property type="protein sequence ID" value="NYG33753.1"/>
    <property type="molecule type" value="Genomic_DNA"/>
</dbReference>
<comment type="caution">
    <text evidence="9">The sequence shown here is derived from an EMBL/GenBank/DDBJ whole genome shotgun (WGS) entry which is preliminary data.</text>
</comment>
<dbReference type="PANTHER" id="PTHR10578">
    <property type="entry name" value="S -2-HYDROXY-ACID OXIDASE-RELATED"/>
    <property type="match status" value="1"/>
</dbReference>
<dbReference type="AlphaFoldDB" id="A0A7Y9QYN9"/>
<reference evidence="9 10" key="1">
    <citation type="submission" date="2020-07" db="EMBL/GenBank/DDBJ databases">
        <title>Genomic Encyclopedia of Archaeal and Bacterial Type Strains, Phase II (KMG-II): from individual species to whole genera.</title>
        <authorList>
            <person name="Goeker M."/>
        </authorList>
    </citation>
    <scope>NUCLEOTIDE SEQUENCE [LARGE SCALE GENOMIC DNA]</scope>
    <source>
        <strain evidence="9 10">DSM 21226</strain>
    </source>
</reference>